<name>A0A1B4V1R1_9GAMM</name>
<reference evidence="1 2" key="1">
    <citation type="submission" date="2015-08" db="EMBL/GenBank/DDBJ databases">
        <title>Complete genome sequence of Sulfurifustis variabilis.</title>
        <authorList>
            <person name="Miura A."/>
            <person name="Kojima H."/>
            <person name="Fukui M."/>
        </authorList>
    </citation>
    <scope>NUCLEOTIDE SEQUENCE [LARGE SCALE GENOMIC DNA]</scope>
    <source>
        <strain evidence="2">skN76</strain>
    </source>
</reference>
<dbReference type="InterPro" id="IPR045372">
    <property type="entry name" value="YidB"/>
</dbReference>
<dbReference type="Proteomes" id="UP000218899">
    <property type="component" value="Chromosome"/>
</dbReference>
<evidence type="ECO:0000313" key="1">
    <source>
        <dbReference type="EMBL" id="BAU47428.1"/>
    </source>
</evidence>
<dbReference type="SUPFAM" id="SSF140804">
    <property type="entry name" value="YidB-like"/>
    <property type="match status" value="1"/>
</dbReference>
<dbReference type="OrthoDB" id="370541at2"/>
<dbReference type="AlphaFoldDB" id="A0A1B4V1R1"/>
<protein>
    <recommendedName>
        <fullName evidence="3">Ribosomal protein P2</fullName>
    </recommendedName>
</protein>
<evidence type="ECO:0000313" key="2">
    <source>
        <dbReference type="Proteomes" id="UP000218899"/>
    </source>
</evidence>
<gene>
    <name evidence="1" type="ORF">SVA_0849</name>
</gene>
<sequence length="139" mass="14369">MGLFDSISGGLAGQLGGQGQNGNLLAAAAKLISSRDVGGLSGLLQLFNQKGKGDAVASWVSSDENRPISPDEVEGVLGHDRVQRIADEAGMSEPEASRGLSRLLPQLVDKLTPDGKVPDNDSADNTLSQLASRFLGSGR</sequence>
<organism evidence="1 2">
    <name type="scientific">Sulfurifustis variabilis</name>
    <dbReference type="NCBI Taxonomy" id="1675686"/>
    <lineage>
        <taxon>Bacteria</taxon>
        <taxon>Pseudomonadati</taxon>
        <taxon>Pseudomonadota</taxon>
        <taxon>Gammaproteobacteria</taxon>
        <taxon>Acidiferrobacterales</taxon>
        <taxon>Acidiferrobacteraceae</taxon>
        <taxon>Sulfurifustis</taxon>
    </lineage>
</organism>
<dbReference type="EMBL" id="AP014936">
    <property type="protein sequence ID" value="BAU47428.1"/>
    <property type="molecule type" value="Genomic_DNA"/>
</dbReference>
<dbReference type="InterPro" id="IPR027405">
    <property type="entry name" value="YidB-like"/>
</dbReference>
<accession>A0A1B4V1R1</accession>
<dbReference type="Pfam" id="PF20159">
    <property type="entry name" value="YidB"/>
    <property type="match status" value="1"/>
</dbReference>
<evidence type="ECO:0008006" key="3">
    <source>
        <dbReference type="Google" id="ProtNLM"/>
    </source>
</evidence>
<dbReference type="RefSeq" id="WP_096459223.1">
    <property type="nucleotide sequence ID" value="NZ_AP014936.1"/>
</dbReference>
<keyword evidence="2" id="KW-1185">Reference proteome</keyword>
<dbReference type="KEGG" id="sva:SVA_0849"/>
<proteinExistence type="predicted"/>
<dbReference type="Gene3D" id="1.10.10.690">
    <property type="entry name" value="YidB-like"/>
    <property type="match status" value="1"/>
</dbReference>